<proteinExistence type="predicted"/>
<feature type="domain" description="Major facilitator superfamily (MFS) profile" evidence="5">
    <location>
        <begin position="19"/>
        <end position="425"/>
    </location>
</feature>
<sequence>MSSVRFLGIDLVNGVKRRHLLAYFFAVLISSGYAGAMSILQPGLLHVIGIDYKSQAQITGMLGALQEVIFIIMLGIYGVFADRIGRRYIYTFGLLTTAIGFALYGTSTSVNELILYRVIVALGSGAMVGMMVTVIADYAENKSRGKANGLQGLIATFGAFIPPILATLPNTFVQSGMTEVDAQQVTFAIAGSMGVVGAIVAYLGLSKVAGTIVNAHNESILQQLRLGFKEAKAPKIALSYGAAFISRGDLAVTGAFMGLWLVQFGTKNMSLSVSEAMNQLAVPAILMVVVGAFIGSLLMGYVSDKISRVRAVTIASGLAALIYTAMLFVEDPTQPWVLGLLLIMGIAEISAFVSSQALVGESAPAKRRGAVIGFFGVAGAVGILFATAGGGALFAEYGPATPFVLFGAFNFIVFIWSWFVNGKKITIAENQHPTEILPQGE</sequence>
<feature type="transmembrane region" description="Helical" evidence="4">
    <location>
        <begin position="309"/>
        <end position="329"/>
    </location>
</feature>
<dbReference type="SUPFAM" id="SSF103473">
    <property type="entry name" value="MFS general substrate transporter"/>
    <property type="match status" value="1"/>
</dbReference>
<dbReference type="EMBL" id="CP134145">
    <property type="protein sequence ID" value="WNC72168.1"/>
    <property type="molecule type" value="Genomic_DNA"/>
</dbReference>
<dbReference type="PANTHER" id="PTHR23524:SF1">
    <property type="entry name" value="MRH DOMAIN-CONTAINING PROTEIN-RELATED"/>
    <property type="match status" value="1"/>
</dbReference>
<feature type="transmembrane region" description="Helical" evidence="4">
    <location>
        <begin position="371"/>
        <end position="394"/>
    </location>
</feature>
<feature type="transmembrane region" description="Helical" evidence="4">
    <location>
        <begin position="113"/>
        <end position="135"/>
    </location>
</feature>
<dbReference type="Pfam" id="PF07690">
    <property type="entry name" value="MFS_1"/>
    <property type="match status" value="1"/>
</dbReference>
<feature type="transmembrane region" description="Helical" evidence="4">
    <location>
        <begin position="400"/>
        <end position="420"/>
    </location>
</feature>
<keyword evidence="3 4" id="KW-0472">Membrane</keyword>
<gene>
    <name evidence="6" type="ORF">RGQ13_18910</name>
</gene>
<protein>
    <submittedName>
        <fullName evidence="6">MFS transporter</fullName>
    </submittedName>
</protein>
<dbReference type="Gene3D" id="1.20.1250.20">
    <property type="entry name" value="MFS general substrate transporter like domains"/>
    <property type="match status" value="2"/>
</dbReference>
<feature type="transmembrane region" description="Helical" evidence="4">
    <location>
        <begin position="335"/>
        <end position="359"/>
    </location>
</feature>
<feature type="transmembrane region" description="Helical" evidence="4">
    <location>
        <begin position="185"/>
        <end position="205"/>
    </location>
</feature>
<dbReference type="InterPro" id="IPR020846">
    <property type="entry name" value="MFS_dom"/>
</dbReference>
<keyword evidence="1 4" id="KW-0812">Transmembrane</keyword>
<evidence type="ECO:0000256" key="4">
    <source>
        <dbReference type="SAM" id="Phobius"/>
    </source>
</evidence>
<evidence type="ECO:0000313" key="7">
    <source>
        <dbReference type="Proteomes" id="UP001258994"/>
    </source>
</evidence>
<feature type="transmembrane region" description="Helical" evidence="4">
    <location>
        <begin position="60"/>
        <end position="81"/>
    </location>
</feature>
<reference evidence="7" key="1">
    <citation type="submission" date="2023-09" db="EMBL/GenBank/DDBJ databases">
        <authorList>
            <person name="Li S."/>
            <person name="Li X."/>
            <person name="Zhang C."/>
            <person name="Zhao Z."/>
        </authorList>
    </citation>
    <scope>NUCLEOTIDE SEQUENCE [LARGE SCALE GENOMIC DNA]</scope>
    <source>
        <strain evidence="7">SQ149</strain>
    </source>
</reference>
<dbReference type="Proteomes" id="UP001258994">
    <property type="component" value="Chromosome"/>
</dbReference>
<name>A0ABY9TU14_9GAMM</name>
<dbReference type="RefSeq" id="WP_348391287.1">
    <property type="nucleotide sequence ID" value="NZ_CP134145.1"/>
</dbReference>
<accession>A0ABY9TU14</accession>
<evidence type="ECO:0000256" key="2">
    <source>
        <dbReference type="ARBA" id="ARBA00022989"/>
    </source>
</evidence>
<evidence type="ECO:0000256" key="3">
    <source>
        <dbReference type="ARBA" id="ARBA00023136"/>
    </source>
</evidence>
<feature type="transmembrane region" description="Helical" evidence="4">
    <location>
        <begin position="147"/>
        <end position="165"/>
    </location>
</feature>
<organism evidence="6 7">
    <name type="scientific">Thalassotalea psychrophila</name>
    <dbReference type="NCBI Taxonomy" id="3065647"/>
    <lineage>
        <taxon>Bacteria</taxon>
        <taxon>Pseudomonadati</taxon>
        <taxon>Pseudomonadota</taxon>
        <taxon>Gammaproteobacteria</taxon>
        <taxon>Alteromonadales</taxon>
        <taxon>Colwelliaceae</taxon>
        <taxon>Thalassotalea</taxon>
    </lineage>
</organism>
<keyword evidence="2 4" id="KW-1133">Transmembrane helix</keyword>
<feature type="transmembrane region" description="Helical" evidence="4">
    <location>
        <begin position="20"/>
        <end position="40"/>
    </location>
</feature>
<evidence type="ECO:0000256" key="1">
    <source>
        <dbReference type="ARBA" id="ARBA00022692"/>
    </source>
</evidence>
<feature type="transmembrane region" description="Helical" evidence="4">
    <location>
        <begin position="280"/>
        <end position="302"/>
    </location>
</feature>
<dbReference type="InterPro" id="IPR036259">
    <property type="entry name" value="MFS_trans_sf"/>
</dbReference>
<keyword evidence="7" id="KW-1185">Reference proteome</keyword>
<feature type="transmembrane region" description="Helical" evidence="4">
    <location>
        <begin position="237"/>
        <end position="260"/>
    </location>
</feature>
<dbReference type="PROSITE" id="PS50850">
    <property type="entry name" value="MFS"/>
    <property type="match status" value="1"/>
</dbReference>
<evidence type="ECO:0000313" key="6">
    <source>
        <dbReference type="EMBL" id="WNC72168.1"/>
    </source>
</evidence>
<dbReference type="InterPro" id="IPR011701">
    <property type="entry name" value="MFS"/>
</dbReference>
<feature type="transmembrane region" description="Helical" evidence="4">
    <location>
        <begin position="88"/>
        <end position="107"/>
    </location>
</feature>
<dbReference type="PANTHER" id="PTHR23524">
    <property type="entry name" value="TRANSPORTER, PUTATIVE (AFU_ORTHOLOGUE AFUA_8G04850)-RELATED"/>
    <property type="match status" value="1"/>
</dbReference>
<evidence type="ECO:0000259" key="5">
    <source>
        <dbReference type="PROSITE" id="PS50850"/>
    </source>
</evidence>